<feature type="signal peptide" evidence="2">
    <location>
        <begin position="1"/>
        <end position="23"/>
    </location>
</feature>
<evidence type="ECO:0008006" key="5">
    <source>
        <dbReference type="Google" id="ProtNLM"/>
    </source>
</evidence>
<proteinExistence type="predicted"/>
<dbReference type="InterPro" id="IPR021088">
    <property type="entry name" value="Osteocrin"/>
</dbReference>
<dbReference type="Pfam" id="PF11037">
    <property type="entry name" value="Musclin"/>
    <property type="match status" value="1"/>
</dbReference>
<dbReference type="GO" id="GO:0009755">
    <property type="term" value="P:hormone-mediated signaling pathway"/>
    <property type="evidence" value="ECO:0007669"/>
    <property type="project" value="TreeGrafter"/>
</dbReference>
<dbReference type="PANTHER" id="PTHR35353">
    <property type="entry name" value="OSTEOCRIN"/>
    <property type="match status" value="1"/>
</dbReference>
<name>A0A9Q0DKE4_9TELE</name>
<gene>
    <name evidence="3" type="ORF">NHX12_008832</name>
</gene>
<keyword evidence="4" id="KW-1185">Reference proteome</keyword>
<dbReference type="Proteomes" id="UP001148018">
    <property type="component" value="Unassembled WGS sequence"/>
</dbReference>
<evidence type="ECO:0000313" key="3">
    <source>
        <dbReference type="EMBL" id="KAJ3590884.1"/>
    </source>
</evidence>
<comment type="caution">
    <text evidence="3">The sequence shown here is derived from an EMBL/GenBank/DDBJ whole genome shotgun (WGS) entry which is preliminary data.</text>
</comment>
<keyword evidence="2" id="KW-0732">Signal</keyword>
<dbReference type="GO" id="GO:0005102">
    <property type="term" value="F:signaling receptor binding"/>
    <property type="evidence" value="ECO:0007669"/>
    <property type="project" value="TreeGrafter"/>
</dbReference>
<dbReference type="PANTHER" id="PTHR35353:SF1">
    <property type="entry name" value="OSTEOCRIN"/>
    <property type="match status" value="1"/>
</dbReference>
<evidence type="ECO:0000256" key="2">
    <source>
        <dbReference type="SAM" id="SignalP"/>
    </source>
</evidence>
<reference evidence="3" key="1">
    <citation type="submission" date="2022-07" db="EMBL/GenBank/DDBJ databases">
        <title>Chromosome-level genome of Muraenolepis orangiensis.</title>
        <authorList>
            <person name="Kim J."/>
        </authorList>
    </citation>
    <scope>NUCLEOTIDE SEQUENCE</scope>
    <source>
        <strain evidence="3">KU_S4_2022</strain>
        <tissue evidence="3">Muscle</tissue>
    </source>
</reference>
<dbReference type="GO" id="GO:0005615">
    <property type="term" value="C:extracellular space"/>
    <property type="evidence" value="ECO:0007669"/>
    <property type="project" value="TreeGrafter"/>
</dbReference>
<feature type="chain" id="PRO_5040482269" description="Osteocrin" evidence="2">
    <location>
        <begin position="24"/>
        <end position="130"/>
    </location>
</feature>
<evidence type="ECO:0000313" key="4">
    <source>
        <dbReference type="Proteomes" id="UP001148018"/>
    </source>
</evidence>
<dbReference type="EMBL" id="JANIIK010000114">
    <property type="protein sequence ID" value="KAJ3590884.1"/>
    <property type="molecule type" value="Genomic_DNA"/>
</dbReference>
<protein>
    <recommendedName>
        <fullName evidence="5">Osteocrin</fullName>
    </recommendedName>
</protein>
<accession>A0A9Q0DKE4</accession>
<evidence type="ECO:0000256" key="1">
    <source>
        <dbReference type="SAM" id="MobiDB-lite"/>
    </source>
</evidence>
<dbReference type="AlphaFoldDB" id="A0A9Q0DKE4"/>
<sequence length="130" mass="14683">MLVCVWLLLPCLLSVGLLPLSDALRTPPRFTQHPGLRLASRLGPHPQKAREEMSEKLLFLDHLVRMENDVIEPKRKRSFPGGNTPLDRLSISAMDTKQASSKRKAVEMPRRRISPPMDRIGVSRLPNSRG</sequence>
<dbReference type="OrthoDB" id="9900165at2759"/>
<feature type="region of interest" description="Disordered" evidence="1">
    <location>
        <begin position="74"/>
        <end position="130"/>
    </location>
</feature>
<organism evidence="3 4">
    <name type="scientific">Muraenolepis orangiensis</name>
    <name type="common">Patagonian moray cod</name>
    <dbReference type="NCBI Taxonomy" id="630683"/>
    <lineage>
        <taxon>Eukaryota</taxon>
        <taxon>Metazoa</taxon>
        <taxon>Chordata</taxon>
        <taxon>Craniata</taxon>
        <taxon>Vertebrata</taxon>
        <taxon>Euteleostomi</taxon>
        <taxon>Actinopterygii</taxon>
        <taxon>Neopterygii</taxon>
        <taxon>Teleostei</taxon>
        <taxon>Neoteleostei</taxon>
        <taxon>Acanthomorphata</taxon>
        <taxon>Zeiogadaria</taxon>
        <taxon>Gadariae</taxon>
        <taxon>Gadiformes</taxon>
        <taxon>Muraenolepidoidei</taxon>
        <taxon>Muraenolepididae</taxon>
        <taxon>Muraenolepis</taxon>
    </lineage>
</organism>